<feature type="compositionally biased region" description="Low complexity" evidence="1">
    <location>
        <begin position="524"/>
        <end position="543"/>
    </location>
</feature>
<sequence>MDTSAPFRGRISLVTEDQARRKISYITDIPPELRSHVRSYCDTGALATLCASSKAIALETEPLLYQTISLKTSPQQPLWEAAFSSCMDTLINNHDSSRFVSDLCRALPNMGSLTFFSYQDGGETTYYADDRIETVLHAGYFSLHSLFISEVRYYEDLVRGQPQLEVICLWDANTFQDYPLFLEEIPDDGDHSKPAIVGLTAGPSAYLTIFYCPRLFNLSFLTPFTSEFNSARASYGMQNDLGFSREIWEADGGVNVTFVVNDMAEPSLVGLIKLIPGIHAVSKLHSVTVSTYEPQRNCVRSVPLIYPSAPVGRAWGRKMQQGQYLPPHQAMQQGLAYAQSSQPQYWPEAGPSRYAQAPYGGYGATPAMGYIGQAANPMEFPQPDPAPHYQNFAALSSLPAYGTPQVNGTINASQHARIPAQPSSSIKLPHMSQYHFVQSDFVKLAMLLENSARGRVEFDTVALRVIKKYNGGKEITRPVVVPVQEGHMVADLTRNPFRRTQPWYNPSPIVNGNQATFVQGSSRAPQVTQQAPQQAPNQPSSSSTKAADRKKNGSDKKKSSSKSSRSADKAEHALAKEKKKAKVAKAPQAQPSQGPWRVGAQPPDLTQAAPSSMTPPPFQAAPQPPAAYLAPLQTEESLFSLPPSPAPLQTAPQASFLAPASPLGPYTPTAAQMAAFDHGPLIGSQQLSQGIDAAYEGLLPKDFSFNFPGSSESQSGSLGEMSQANSHQQQADKALAQSHLPAPTNDLSGADTRFGVTNVPTIRQYPSSMGYNVSNGETSMQQQPQYGFSGYYGMGMPMAPGMVPRGGEGQA</sequence>
<evidence type="ECO:0000313" key="3">
    <source>
        <dbReference type="Proteomes" id="UP000541558"/>
    </source>
</evidence>
<reference evidence="2 3" key="1">
    <citation type="journal article" date="2020" name="ISME J.">
        <title>Uncovering the hidden diversity of litter-decomposition mechanisms in mushroom-forming fungi.</title>
        <authorList>
            <person name="Floudas D."/>
            <person name="Bentzer J."/>
            <person name="Ahren D."/>
            <person name="Johansson T."/>
            <person name="Persson P."/>
            <person name="Tunlid A."/>
        </authorList>
    </citation>
    <scope>NUCLEOTIDE SEQUENCE [LARGE SCALE GENOMIC DNA]</scope>
    <source>
        <strain evidence="2 3">CBS 175.51</strain>
    </source>
</reference>
<feature type="compositionally biased region" description="Pro residues" evidence="1">
    <location>
        <begin position="613"/>
        <end position="624"/>
    </location>
</feature>
<gene>
    <name evidence="2" type="ORF">D9611_014343</name>
</gene>
<proteinExistence type="predicted"/>
<feature type="compositionally biased region" description="Low complexity" evidence="1">
    <location>
        <begin position="709"/>
        <end position="723"/>
    </location>
</feature>
<dbReference type="EMBL" id="JAACJK010000180">
    <property type="protein sequence ID" value="KAF5318296.1"/>
    <property type="molecule type" value="Genomic_DNA"/>
</dbReference>
<feature type="region of interest" description="Disordered" evidence="1">
    <location>
        <begin position="519"/>
        <end position="624"/>
    </location>
</feature>
<protein>
    <submittedName>
        <fullName evidence="2">Uncharacterized protein</fullName>
    </submittedName>
</protein>
<comment type="caution">
    <text evidence="2">The sequence shown here is derived from an EMBL/GenBank/DDBJ whole genome shotgun (WGS) entry which is preliminary data.</text>
</comment>
<dbReference type="AlphaFoldDB" id="A0A8H5EZP9"/>
<evidence type="ECO:0000313" key="2">
    <source>
        <dbReference type="EMBL" id="KAF5318296.1"/>
    </source>
</evidence>
<feature type="compositionally biased region" description="Basic and acidic residues" evidence="1">
    <location>
        <begin position="546"/>
        <end position="558"/>
    </location>
</feature>
<dbReference type="OrthoDB" id="2890621at2759"/>
<accession>A0A8H5EZP9</accession>
<keyword evidence="3" id="KW-1185">Reference proteome</keyword>
<feature type="compositionally biased region" description="Basic and acidic residues" evidence="1">
    <location>
        <begin position="565"/>
        <end position="576"/>
    </location>
</feature>
<organism evidence="2 3">
    <name type="scientific">Ephemerocybe angulata</name>
    <dbReference type="NCBI Taxonomy" id="980116"/>
    <lineage>
        <taxon>Eukaryota</taxon>
        <taxon>Fungi</taxon>
        <taxon>Dikarya</taxon>
        <taxon>Basidiomycota</taxon>
        <taxon>Agaricomycotina</taxon>
        <taxon>Agaricomycetes</taxon>
        <taxon>Agaricomycetidae</taxon>
        <taxon>Agaricales</taxon>
        <taxon>Agaricineae</taxon>
        <taxon>Psathyrellaceae</taxon>
        <taxon>Ephemerocybe</taxon>
    </lineage>
</organism>
<dbReference type="Proteomes" id="UP000541558">
    <property type="component" value="Unassembled WGS sequence"/>
</dbReference>
<feature type="region of interest" description="Disordered" evidence="1">
    <location>
        <begin position="706"/>
        <end position="735"/>
    </location>
</feature>
<evidence type="ECO:0000256" key="1">
    <source>
        <dbReference type="SAM" id="MobiDB-lite"/>
    </source>
</evidence>
<name>A0A8H5EZP9_9AGAR</name>